<comment type="subcellular location">
    <subcellularLocation>
        <location evidence="1">Nucleus</location>
    </subcellularLocation>
</comment>
<evidence type="ECO:0000256" key="7">
    <source>
        <dbReference type="ARBA" id="ARBA00023242"/>
    </source>
</evidence>
<evidence type="ECO:0000256" key="4">
    <source>
        <dbReference type="ARBA" id="ARBA00022728"/>
    </source>
</evidence>
<feature type="domain" description="Pre-mRNA-splicing factor Syf1-like N-terminal HAT-repeats" evidence="10">
    <location>
        <begin position="58"/>
        <end position="200"/>
    </location>
</feature>
<dbReference type="SMART" id="SM00386">
    <property type="entry name" value="HAT"/>
    <property type="match status" value="11"/>
</dbReference>
<evidence type="ECO:0000256" key="5">
    <source>
        <dbReference type="ARBA" id="ARBA00022737"/>
    </source>
</evidence>
<dbReference type="InterPro" id="IPR055433">
    <property type="entry name" value="HAT_Syf1-like_N"/>
</dbReference>
<evidence type="ECO:0000256" key="1">
    <source>
        <dbReference type="ARBA" id="ARBA00004123"/>
    </source>
</evidence>
<name>A0A1E3NHP3_9ASCO</name>
<evidence type="ECO:0000256" key="6">
    <source>
        <dbReference type="ARBA" id="ARBA00023187"/>
    </source>
</evidence>
<dbReference type="InterPro" id="IPR045075">
    <property type="entry name" value="Syf1-like"/>
</dbReference>
<dbReference type="GO" id="GO:0000974">
    <property type="term" value="C:Prp19 complex"/>
    <property type="evidence" value="ECO:0007669"/>
    <property type="project" value="EnsemblFungi"/>
</dbReference>
<organism evidence="11 12">
    <name type="scientific">Pichia membranifaciens NRRL Y-2026</name>
    <dbReference type="NCBI Taxonomy" id="763406"/>
    <lineage>
        <taxon>Eukaryota</taxon>
        <taxon>Fungi</taxon>
        <taxon>Dikarya</taxon>
        <taxon>Ascomycota</taxon>
        <taxon>Saccharomycotina</taxon>
        <taxon>Pichiomycetes</taxon>
        <taxon>Pichiales</taxon>
        <taxon>Pichiaceae</taxon>
        <taxon>Pichia</taxon>
    </lineage>
</organism>
<dbReference type="SUPFAM" id="SSF48452">
    <property type="entry name" value="TPR-like"/>
    <property type="match status" value="3"/>
</dbReference>
<evidence type="ECO:0000256" key="3">
    <source>
        <dbReference type="ARBA" id="ARBA00022664"/>
    </source>
</evidence>
<feature type="region of interest" description="Disordered" evidence="9">
    <location>
        <begin position="687"/>
        <end position="765"/>
    </location>
</feature>
<dbReference type="Proteomes" id="UP000094455">
    <property type="component" value="Unassembled WGS sequence"/>
</dbReference>
<dbReference type="GO" id="GO:0071014">
    <property type="term" value="C:post-mRNA release spliceosomal complex"/>
    <property type="evidence" value="ECO:0007669"/>
    <property type="project" value="EnsemblFungi"/>
</dbReference>
<evidence type="ECO:0000313" key="12">
    <source>
        <dbReference type="Proteomes" id="UP000094455"/>
    </source>
</evidence>
<evidence type="ECO:0000313" key="11">
    <source>
        <dbReference type="EMBL" id="ODQ45078.1"/>
    </source>
</evidence>
<dbReference type="InterPro" id="IPR003107">
    <property type="entry name" value="HAT"/>
</dbReference>
<dbReference type="GO" id="GO:0071011">
    <property type="term" value="C:precatalytic spliceosome"/>
    <property type="evidence" value="ECO:0007669"/>
    <property type="project" value="TreeGrafter"/>
</dbReference>
<dbReference type="GeneID" id="30181298"/>
<keyword evidence="5" id="KW-0677">Repeat</keyword>
<accession>A0A1E3NHP3</accession>
<dbReference type="PANTHER" id="PTHR11246:SF3">
    <property type="entry name" value="CROOKED NECK-LIKE PROTEIN 1"/>
    <property type="match status" value="1"/>
</dbReference>
<proteinExistence type="inferred from homology"/>
<dbReference type="GO" id="GO:0071007">
    <property type="term" value="C:U2-type catalytic step 2 spliceosome"/>
    <property type="evidence" value="ECO:0007669"/>
    <property type="project" value="TreeGrafter"/>
</dbReference>
<comment type="similarity">
    <text evidence="2">Belongs to the crooked-neck family.</text>
</comment>
<feature type="compositionally biased region" description="Acidic residues" evidence="9">
    <location>
        <begin position="696"/>
        <end position="713"/>
    </location>
</feature>
<dbReference type="Pfam" id="PF23233">
    <property type="entry name" value="HAT_Syf1_CNRKL1_N"/>
    <property type="match status" value="1"/>
</dbReference>
<gene>
    <name evidence="11" type="ORF">PICMEDRAFT_73866</name>
</gene>
<dbReference type="AlphaFoldDB" id="A0A1E3NHP3"/>
<sequence length="765" mass="91838">MSGVKRRLSVDETETKQQFTAANILKSAYESSINELKTPDFHIADLDELHYFQQRKRTEYENALRRNRFNYGQWMRYAQFEIDQKDLRRARSVFERALEVDYKNVSMWVRYIQVEIKNKNINHARNLLERATKLLPRVDKLWYMYITIEETIGNIVAVNEIFENWLQWKPVKDVWIHYIEYKERYGEYEDERLLFEKFVTTFCESETWLRWTTFEKKHGDFTNVENVFKLGVNALFAKNNLTSQFLIAWIQFEHSHKKFEKVRELYKFGFKALNAKETHNLQKFQTDFEKQYGVDNENVEKYVLLKRKVVYEDQLAKVPTDYETWWTYFNLLIDSELEISNDKIREKFENALGNIPQDLEHQHWVPYCYLSYRFALWEEYENNRIDNAKRIYEKLIKLIPHKKITIIDVWYKYADFELRNFDVTAMRKVLGQAIGLASNEDIILHYIMLEIKLKYFDRARKLFNKLIELYPKNWKNWLEYFGFEDSLGNDVRSSNIIEISIFENFLSPKDKVKMIGSVVDQLIENYNFNLARRLYEYKVELMEQDVGAMIERCLFELKVPSQKQIEAYDKSKNNGTDQFAFVVDEDTKNRVRNEYDRFLKVMKYSENVQKRIVLLESWKKFEEQYGDTEKVESVVSRLPKIIRKTRSVEGEDFQEEYIEYVFPEDVKEIQEQVDEFEAEFVNELQVGIDNEKEEYKEDDDVVDEEDEAEDDASDGANAAKAKAFHSRFASDSEGEEADQDEDDNDNDDNDEADRTSSSFRGRFEE</sequence>
<keyword evidence="6" id="KW-0508">mRNA splicing</keyword>
<dbReference type="STRING" id="763406.A0A1E3NHP3"/>
<reference evidence="11 12" key="1">
    <citation type="journal article" date="2016" name="Proc. Natl. Acad. Sci. U.S.A.">
        <title>Comparative genomics of biotechnologically important yeasts.</title>
        <authorList>
            <person name="Riley R."/>
            <person name="Haridas S."/>
            <person name="Wolfe K.H."/>
            <person name="Lopes M.R."/>
            <person name="Hittinger C.T."/>
            <person name="Goeker M."/>
            <person name="Salamov A.A."/>
            <person name="Wisecaver J.H."/>
            <person name="Long T.M."/>
            <person name="Calvey C.H."/>
            <person name="Aerts A.L."/>
            <person name="Barry K.W."/>
            <person name="Choi C."/>
            <person name="Clum A."/>
            <person name="Coughlan A.Y."/>
            <person name="Deshpande S."/>
            <person name="Douglass A.P."/>
            <person name="Hanson S.J."/>
            <person name="Klenk H.-P."/>
            <person name="LaButti K.M."/>
            <person name="Lapidus A."/>
            <person name="Lindquist E.A."/>
            <person name="Lipzen A.M."/>
            <person name="Meier-Kolthoff J.P."/>
            <person name="Ohm R.A."/>
            <person name="Otillar R.P."/>
            <person name="Pangilinan J.L."/>
            <person name="Peng Y."/>
            <person name="Rokas A."/>
            <person name="Rosa C.A."/>
            <person name="Scheuner C."/>
            <person name="Sibirny A.A."/>
            <person name="Slot J.C."/>
            <person name="Stielow J.B."/>
            <person name="Sun H."/>
            <person name="Kurtzman C.P."/>
            <person name="Blackwell M."/>
            <person name="Grigoriev I.V."/>
            <person name="Jeffries T.W."/>
        </authorList>
    </citation>
    <scope>NUCLEOTIDE SEQUENCE [LARGE SCALE GENOMIC DNA]</scope>
    <source>
        <strain evidence="11 12">NRRL Y-2026</strain>
    </source>
</reference>
<dbReference type="GO" id="GO:0000245">
    <property type="term" value="P:spliceosomal complex assembly"/>
    <property type="evidence" value="ECO:0007669"/>
    <property type="project" value="TreeGrafter"/>
</dbReference>
<evidence type="ECO:0000259" key="10">
    <source>
        <dbReference type="Pfam" id="PF23233"/>
    </source>
</evidence>
<dbReference type="InterPro" id="IPR011990">
    <property type="entry name" value="TPR-like_helical_dom_sf"/>
</dbReference>
<keyword evidence="7" id="KW-0539">Nucleus</keyword>
<evidence type="ECO:0000256" key="8">
    <source>
        <dbReference type="ARBA" id="ARBA00039167"/>
    </source>
</evidence>
<dbReference type="Gene3D" id="1.25.40.10">
    <property type="entry name" value="Tetratricopeptide repeat domain"/>
    <property type="match status" value="3"/>
</dbReference>
<protein>
    <recommendedName>
        <fullName evidence="8">Pre-mRNA-splicing factor CLF1</fullName>
    </recommendedName>
</protein>
<keyword evidence="3" id="KW-0507">mRNA processing</keyword>
<keyword evidence="12" id="KW-1185">Reference proteome</keyword>
<dbReference type="RefSeq" id="XP_019016191.1">
    <property type="nucleotide sequence ID" value="XM_019164611.1"/>
</dbReference>
<dbReference type="EMBL" id="KV454005">
    <property type="protein sequence ID" value="ODQ45078.1"/>
    <property type="molecule type" value="Genomic_DNA"/>
</dbReference>
<evidence type="ECO:0000256" key="9">
    <source>
        <dbReference type="SAM" id="MobiDB-lite"/>
    </source>
</evidence>
<evidence type="ECO:0000256" key="2">
    <source>
        <dbReference type="ARBA" id="ARBA00008644"/>
    </source>
</evidence>
<dbReference type="OrthoDB" id="541719at2759"/>
<keyword evidence="4" id="KW-0747">Spliceosome</keyword>
<feature type="compositionally biased region" description="Acidic residues" evidence="9">
    <location>
        <begin position="732"/>
        <end position="751"/>
    </location>
</feature>
<dbReference type="PANTHER" id="PTHR11246">
    <property type="entry name" value="PRE-MRNA SPLICING FACTOR"/>
    <property type="match status" value="1"/>
</dbReference>